<dbReference type="EMBL" id="GBRH01204565">
    <property type="protein sequence ID" value="JAD93330.1"/>
    <property type="molecule type" value="Transcribed_RNA"/>
</dbReference>
<dbReference type="AlphaFoldDB" id="A0A0A9E606"/>
<organism evidence="1">
    <name type="scientific">Arundo donax</name>
    <name type="common">Giant reed</name>
    <name type="synonym">Donax arundinaceus</name>
    <dbReference type="NCBI Taxonomy" id="35708"/>
    <lineage>
        <taxon>Eukaryota</taxon>
        <taxon>Viridiplantae</taxon>
        <taxon>Streptophyta</taxon>
        <taxon>Embryophyta</taxon>
        <taxon>Tracheophyta</taxon>
        <taxon>Spermatophyta</taxon>
        <taxon>Magnoliopsida</taxon>
        <taxon>Liliopsida</taxon>
        <taxon>Poales</taxon>
        <taxon>Poaceae</taxon>
        <taxon>PACMAD clade</taxon>
        <taxon>Arundinoideae</taxon>
        <taxon>Arundineae</taxon>
        <taxon>Arundo</taxon>
    </lineage>
</organism>
<sequence length="61" mass="7743">MIWGRKGQDMRWEATRRGMSGRRRRDLRWTTVRSGVSWWMATSWRWREQRTKRMANWKSRE</sequence>
<reference evidence="1" key="1">
    <citation type="submission" date="2014-09" db="EMBL/GenBank/DDBJ databases">
        <authorList>
            <person name="Magalhaes I.L.F."/>
            <person name="Oliveira U."/>
            <person name="Santos F.R."/>
            <person name="Vidigal T.H.D.A."/>
            <person name="Brescovit A.D."/>
            <person name="Santos A.J."/>
        </authorList>
    </citation>
    <scope>NUCLEOTIDE SEQUENCE</scope>
    <source>
        <tissue evidence="1">Shoot tissue taken approximately 20 cm above the soil surface</tissue>
    </source>
</reference>
<protein>
    <submittedName>
        <fullName evidence="1">Uncharacterized protein</fullName>
    </submittedName>
</protein>
<accession>A0A0A9E606</accession>
<reference evidence="1" key="2">
    <citation type="journal article" date="2015" name="Data Brief">
        <title>Shoot transcriptome of the giant reed, Arundo donax.</title>
        <authorList>
            <person name="Barrero R.A."/>
            <person name="Guerrero F.D."/>
            <person name="Moolhuijzen P."/>
            <person name="Goolsby J.A."/>
            <person name="Tidwell J."/>
            <person name="Bellgard S.E."/>
            <person name="Bellgard M.I."/>
        </authorList>
    </citation>
    <scope>NUCLEOTIDE SEQUENCE</scope>
    <source>
        <tissue evidence="1">Shoot tissue taken approximately 20 cm above the soil surface</tissue>
    </source>
</reference>
<name>A0A0A9E606_ARUDO</name>
<evidence type="ECO:0000313" key="1">
    <source>
        <dbReference type="EMBL" id="JAD93330.1"/>
    </source>
</evidence>
<proteinExistence type="predicted"/>